<dbReference type="SMART" id="SM00256">
    <property type="entry name" value="FBOX"/>
    <property type="match status" value="1"/>
</dbReference>
<dbReference type="Proteomes" id="UP000745764">
    <property type="component" value="Unassembled WGS sequence"/>
</dbReference>
<dbReference type="InterPro" id="IPR036047">
    <property type="entry name" value="F-box-like_dom_sf"/>
</dbReference>
<evidence type="ECO:0000313" key="2">
    <source>
        <dbReference type="EMBL" id="CAD0106793.1"/>
    </source>
</evidence>
<dbReference type="EMBL" id="CAINUL010000001">
    <property type="protein sequence ID" value="CAD0106793.1"/>
    <property type="molecule type" value="Genomic_DNA"/>
</dbReference>
<organism evidence="2 3">
    <name type="scientific">Aureobasidium uvarum</name>
    <dbReference type="NCBI Taxonomy" id="2773716"/>
    <lineage>
        <taxon>Eukaryota</taxon>
        <taxon>Fungi</taxon>
        <taxon>Dikarya</taxon>
        <taxon>Ascomycota</taxon>
        <taxon>Pezizomycotina</taxon>
        <taxon>Dothideomycetes</taxon>
        <taxon>Dothideomycetidae</taxon>
        <taxon>Dothideales</taxon>
        <taxon>Saccotheciaceae</taxon>
        <taxon>Aureobasidium</taxon>
    </lineage>
</organism>
<keyword evidence="3" id="KW-1185">Reference proteome</keyword>
<reference evidence="2" key="1">
    <citation type="submission" date="2020-06" db="EMBL/GenBank/DDBJ databases">
        <authorList>
            <person name="Onetto C."/>
        </authorList>
    </citation>
    <scope>NUCLEOTIDE SEQUENCE</scope>
</reference>
<dbReference type="Pfam" id="PF12937">
    <property type="entry name" value="F-box-like"/>
    <property type="match status" value="1"/>
</dbReference>
<name>A0A9N8KBZ7_9PEZI</name>
<dbReference type="InterPro" id="IPR001810">
    <property type="entry name" value="F-box_dom"/>
</dbReference>
<evidence type="ECO:0000259" key="1">
    <source>
        <dbReference type="PROSITE" id="PS50181"/>
    </source>
</evidence>
<dbReference type="OrthoDB" id="3219396at2759"/>
<accession>A0A9N8KBZ7</accession>
<gene>
    <name evidence="2" type="ORF">AWRI4620_LOCUS1048</name>
</gene>
<protein>
    <recommendedName>
        <fullName evidence="1">F-box domain-containing protein</fullName>
    </recommendedName>
</protein>
<proteinExistence type="predicted"/>
<dbReference type="SUPFAM" id="SSF81383">
    <property type="entry name" value="F-box domain"/>
    <property type="match status" value="1"/>
</dbReference>
<dbReference type="PROSITE" id="PS50181">
    <property type="entry name" value="FBOX"/>
    <property type="match status" value="1"/>
</dbReference>
<dbReference type="AlphaFoldDB" id="A0A9N8KBZ7"/>
<sequence length="202" mass="23586">MPIIHDLPNELLLEILSYLDYFDVRDCSGTSRTLRAIAYHPALDHKMFRAKHVKHEDDTIDMGTFVCHPYVQQTTFYKVMLLPEDPFLVMAEYVDEYDRENGFPVLHARGHEHNATSPPVSRINFDGLVIEDKDKDAVTVGQVLEELVRRNVRQYEDSEWNSYSQGTIACGWYPVGHEPGEKSQKHLKKECKDIVMYTYWYN</sequence>
<evidence type="ECO:0000313" key="3">
    <source>
        <dbReference type="Proteomes" id="UP000745764"/>
    </source>
</evidence>
<feature type="domain" description="F-box" evidence="1">
    <location>
        <begin position="1"/>
        <end position="51"/>
    </location>
</feature>
<dbReference type="Gene3D" id="1.20.1280.50">
    <property type="match status" value="1"/>
</dbReference>
<comment type="caution">
    <text evidence="2">The sequence shown here is derived from an EMBL/GenBank/DDBJ whole genome shotgun (WGS) entry which is preliminary data.</text>
</comment>